<gene>
    <name evidence="2" type="ORF">COT54_00890</name>
</gene>
<feature type="domain" description="PIN" evidence="1">
    <location>
        <begin position="6"/>
        <end position="133"/>
    </location>
</feature>
<protein>
    <submittedName>
        <fullName evidence="2">VapC toxin family PIN domain ribonuclease</fullName>
    </submittedName>
</protein>
<dbReference type="SUPFAM" id="SSF88723">
    <property type="entry name" value="PIN domain-like"/>
    <property type="match status" value="1"/>
</dbReference>
<organism evidence="2 3">
    <name type="scientific">Candidatus Collierbacteria bacterium CG09_land_8_20_14_0_10_46_12</name>
    <dbReference type="NCBI Taxonomy" id="1974533"/>
    <lineage>
        <taxon>Bacteria</taxon>
        <taxon>Candidatus Collieribacteriota</taxon>
    </lineage>
</organism>
<dbReference type="InterPro" id="IPR002716">
    <property type="entry name" value="PIN_dom"/>
</dbReference>
<dbReference type="InterPro" id="IPR029060">
    <property type="entry name" value="PIN-like_dom_sf"/>
</dbReference>
<dbReference type="Gene3D" id="3.40.50.1010">
    <property type="entry name" value="5'-nuclease"/>
    <property type="match status" value="1"/>
</dbReference>
<dbReference type="PANTHER" id="PTHR42188">
    <property type="entry name" value="23S RRNA-SPECIFIC ENDONUCLEASE VAPC20"/>
    <property type="match status" value="1"/>
</dbReference>
<accession>A0A2H0WZQ7</accession>
<sequence>MASTSIFIDTSWFKAFIDESDDFHDKAVSQSAILSQQKQMLITTNFIVDETLTLLRVRKGLDLALKFRDFLSQISSHSRIVRLLSLDEFKAWEWFPKNWSKLSFTDCTSFAVMQRLDLNDVATFDDHFTRAGFNVLS</sequence>
<reference evidence="3" key="1">
    <citation type="submission" date="2017-09" db="EMBL/GenBank/DDBJ databases">
        <title>Depth-based differentiation of microbial function through sediment-hosted aquifers and enrichment of novel symbionts in the deep terrestrial subsurface.</title>
        <authorList>
            <person name="Probst A.J."/>
            <person name="Ladd B."/>
            <person name="Jarett J.K."/>
            <person name="Geller-Mcgrath D.E."/>
            <person name="Sieber C.M.K."/>
            <person name="Emerson J.B."/>
            <person name="Anantharaman K."/>
            <person name="Thomas B.C."/>
            <person name="Malmstrom R."/>
            <person name="Stieglmeier M."/>
            <person name="Klingl A."/>
            <person name="Woyke T."/>
            <person name="Ryan C.M."/>
            <person name="Banfield J.F."/>
        </authorList>
    </citation>
    <scope>NUCLEOTIDE SEQUENCE [LARGE SCALE GENOMIC DNA]</scope>
</reference>
<evidence type="ECO:0000313" key="2">
    <source>
        <dbReference type="EMBL" id="PIS18146.1"/>
    </source>
</evidence>
<dbReference type="GO" id="GO:0016075">
    <property type="term" value="P:rRNA catabolic process"/>
    <property type="evidence" value="ECO:0007669"/>
    <property type="project" value="TreeGrafter"/>
</dbReference>
<proteinExistence type="predicted"/>
<dbReference type="GO" id="GO:0004521">
    <property type="term" value="F:RNA endonuclease activity"/>
    <property type="evidence" value="ECO:0007669"/>
    <property type="project" value="InterPro"/>
</dbReference>
<dbReference type="InterPro" id="IPR039018">
    <property type="entry name" value="VapC20-like"/>
</dbReference>
<name>A0A2H0WZQ7_9BACT</name>
<evidence type="ECO:0000313" key="3">
    <source>
        <dbReference type="Proteomes" id="UP000229574"/>
    </source>
</evidence>
<dbReference type="AlphaFoldDB" id="A0A2H0WZQ7"/>
<comment type="caution">
    <text evidence="2">The sequence shown here is derived from an EMBL/GenBank/DDBJ whole genome shotgun (WGS) entry which is preliminary data.</text>
</comment>
<dbReference type="Pfam" id="PF01850">
    <property type="entry name" value="PIN"/>
    <property type="match status" value="1"/>
</dbReference>
<dbReference type="EMBL" id="PEYY01000036">
    <property type="protein sequence ID" value="PIS18146.1"/>
    <property type="molecule type" value="Genomic_DNA"/>
</dbReference>
<dbReference type="Proteomes" id="UP000229574">
    <property type="component" value="Unassembled WGS sequence"/>
</dbReference>
<evidence type="ECO:0000259" key="1">
    <source>
        <dbReference type="Pfam" id="PF01850"/>
    </source>
</evidence>
<dbReference type="PANTHER" id="PTHR42188:SF1">
    <property type="entry name" value="23S RRNA-SPECIFIC ENDONUCLEASE VAPC20"/>
    <property type="match status" value="1"/>
</dbReference>